<name>A0A1N7EW92_9EURY</name>
<dbReference type="Pfam" id="PF04014">
    <property type="entry name" value="MazE_antitoxin"/>
    <property type="match status" value="1"/>
</dbReference>
<evidence type="ECO:0000259" key="1">
    <source>
        <dbReference type="PROSITE" id="PS51740"/>
    </source>
</evidence>
<dbReference type="RefSeq" id="WP_076432900.1">
    <property type="nucleotide sequence ID" value="NZ_FTNO01000007.1"/>
</dbReference>
<dbReference type="InterPro" id="IPR037914">
    <property type="entry name" value="SpoVT-AbrB_sf"/>
</dbReference>
<sequence>MSQDTRRVGDRGQVTIPKWIREQEDIHGGDEVIVEREDGKIVIRKPNGVDHEELAKAYKDNAEQARELNEEWEGASREANDYL</sequence>
<evidence type="ECO:0000313" key="3">
    <source>
        <dbReference type="Proteomes" id="UP000186914"/>
    </source>
</evidence>
<dbReference type="OrthoDB" id="87832at2157"/>
<keyword evidence="3" id="KW-1185">Reference proteome</keyword>
<organism evidence="2 3">
    <name type="scientific">Haladaptatus litoreus</name>
    <dbReference type="NCBI Taxonomy" id="553468"/>
    <lineage>
        <taxon>Archaea</taxon>
        <taxon>Methanobacteriati</taxon>
        <taxon>Methanobacteriota</taxon>
        <taxon>Stenosarchaea group</taxon>
        <taxon>Halobacteria</taxon>
        <taxon>Halobacteriales</taxon>
        <taxon>Haladaptataceae</taxon>
        <taxon>Haladaptatus</taxon>
    </lineage>
</organism>
<dbReference type="PROSITE" id="PS51740">
    <property type="entry name" value="SPOVT_ABRB"/>
    <property type="match status" value="1"/>
</dbReference>
<protein>
    <submittedName>
        <fullName evidence="2">Looped-hinge helix DNA binding domain-containing protein, AbrB family</fullName>
    </submittedName>
</protein>
<dbReference type="SUPFAM" id="SSF89447">
    <property type="entry name" value="AbrB/MazE/MraZ-like"/>
    <property type="match status" value="1"/>
</dbReference>
<dbReference type="InterPro" id="IPR007159">
    <property type="entry name" value="SpoVT-AbrB_dom"/>
</dbReference>
<dbReference type="SMART" id="SM00966">
    <property type="entry name" value="SpoVT_AbrB"/>
    <property type="match status" value="1"/>
</dbReference>
<dbReference type="Gene3D" id="2.10.260.10">
    <property type="match status" value="1"/>
</dbReference>
<dbReference type="PANTHER" id="PTHR34860">
    <property type="entry name" value="REPRESSOR-LIKE PROTEIN SSO7C3"/>
    <property type="match status" value="1"/>
</dbReference>
<dbReference type="GO" id="GO:0003677">
    <property type="term" value="F:DNA binding"/>
    <property type="evidence" value="ECO:0007669"/>
    <property type="project" value="InterPro"/>
</dbReference>
<dbReference type="Proteomes" id="UP000186914">
    <property type="component" value="Unassembled WGS sequence"/>
</dbReference>
<evidence type="ECO:0000313" key="2">
    <source>
        <dbReference type="EMBL" id="SIR92317.1"/>
    </source>
</evidence>
<reference evidence="3" key="1">
    <citation type="submission" date="2017-01" db="EMBL/GenBank/DDBJ databases">
        <authorList>
            <person name="Varghese N."/>
            <person name="Submissions S."/>
        </authorList>
    </citation>
    <scope>NUCLEOTIDE SEQUENCE [LARGE SCALE GENOMIC DNA]</scope>
    <source>
        <strain evidence="3">CGMCC 1.7737</strain>
    </source>
</reference>
<dbReference type="InterPro" id="IPR052975">
    <property type="entry name" value="Repressor-like_regulatory"/>
</dbReference>
<dbReference type="PANTHER" id="PTHR34860:SF6">
    <property type="entry name" value="REPRESSOR-LIKE PROTEIN SSO7C3"/>
    <property type="match status" value="1"/>
</dbReference>
<gene>
    <name evidence="2" type="ORF">SAMN05421858_4558</name>
</gene>
<dbReference type="NCBIfam" id="TIGR01439">
    <property type="entry name" value="lp_hng_hel_AbrB"/>
    <property type="match status" value="1"/>
</dbReference>
<dbReference type="EMBL" id="FTNO01000007">
    <property type="protein sequence ID" value="SIR92317.1"/>
    <property type="molecule type" value="Genomic_DNA"/>
</dbReference>
<proteinExistence type="predicted"/>
<dbReference type="AlphaFoldDB" id="A0A1N7EW92"/>
<accession>A0A1N7EW92</accession>
<feature type="domain" description="SpoVT-AbrB" evidence="1">
    <location>
        <begin position="3"/>
        <end position="48"/>
    </location>
</feature>